<reference evidence="1 2" key="1">
    <citation type="submission" date="2017-03" db="EMBL/GenBank/DDBJ databases">
        <title>Draft genome sequence of Streptomyces scabrisporus NF3, endophyte isolated from Amphipterygium adstringens.</title>
        <authorList>
            <person name="Vazquez M."/>
            <person name="Ceapa C.D."/>
            <person name="Rodriguez Luna D."/>
            <person name="Sanchez Esquivel S."/>
        </authorList>
    </citation>
    <scope>NUCLEOTIDE SEQUENCE [LARGE SCALE GENOMIC DNA]</scope>
    <source>
        <strain evidence="1 2">NF3</strain>
    </source>
</reference>
<dbReference type="OrthoDB" id="9875120at2"/>
<evidence type="ECO:0000313" key="1">
    <source>
        <dbReference type="EMBL" id="OPC78256.1"/>
    </source>
</evidence>
<gene>
    <name evidence="1" type="ORF">B4N89_39445</name>
</gene>
<proteinExistence type="predicted"/>
<accession>A0A1T3NN90</accession>
<dbReference type="Proteomes" id="UP000190037">
    <property type="component" value="Unassembled WGS sequence"/>
</dbReference>
<comment type="caution">
    <text evidence="1">The sequence shown here is derived from an EMBL/GenBank/DDBJ whole genome shotgun (WGS) entry which is preliminary data.</text>
</comment>
<name>A0A1T3NN90_9ACTN</name>
<dbReference type="RefSeq" id="WP_078981350.1">
    <property type="nucleotide sequence ID" value="NZ_MWQN01000003.1"/>
</dbReference>
<protein>
    <submittedName>
        <fullName evidence="1">Uncharacterized protein</fullName>
    </submittedName>
</protein>
<keyword evidence="2" id="KW-1185">Reference proteome</keyword>
<evidence type="ECO:0000313" key="2">
    <source>
        <dbReference type="Proteomes" id="UP000190037"/>
    </source>
</evidence>
<dbReference type="STRING" id="159449.B4N89_39445"/>
<dbReference type="AlphaFoldDB" id="A0A1T3NN90"/>
<sequence length="80" mass="8150">MTAPAPLDEALSSLIDAIEDTLARLDPQAVPAPEPVAAPGPAPDPFAADHLAPLGQLDPSVDAGALVHALRYALHRSEPG</sequence>
<organism evidence="1 2">
    <name type="scientific">Embleya scabrispora</name>
    <dbReference type="NCBI Taxonomy" id="159449"/>
    <lineage>
        <taxon>Bacteria</taxon>
        <taxon>Bacillati</taxon>
        <taxon>Actinomycetota</taxon>
        <taxon>Actinomycetes</taxon>
        <taxon>Kitasatosporales</taxon>
        <taxon>Streptomycetaceae</taxon>
        <taxon>Embleya</taxon>
    </lineage>
</organism>
<dbReference type="EMBL" id="MWQN01000003">
    <property type="protein sequence ID" value="OPC78256.1"/>
    <property type="molecule type" value="Genomic_DNA"/>
</dbReference>